<dbReference type="InterPro" id="IPR023753">
    <property type="entry name" value="FAD/NAD-binding_dom"/>
</dbReference>
<evidence type="ECO:0000313" key="8">
    <source>
        <dbReference type="EMBL" id="RDJ26353.1"/>
    </source>
</evidence>
<dbReference type="InterPro" id="IPR036188">
    <property type="entry name" value="FAD/NAD-bd_sf"/>
</dbReference>
<dbReference type="PANTHER" id="PTHR43014">
    <property type="entry name" value="MERCURIC REDUCTASE"/>
    <property type="match status" value="1"/>
</dbReference>
<feature type="binding site" evidence="5">
    <location>
        <begin position="137"/>
        <end position="139"/>
    </location>
    <ligand>
        <name>FAD</name>
        <dbReference type="ChEBI" id="CHEBI:57692"/>
    </ligand>
</feature>
<comment type="cofactor">
    <cofactor evidence="5">
        <name>FAD</name>
        <dbReference type="ChEBI" id="CHEBI:57692"/>
    </cofactor>
    <text evidence="5">Binds 1 FAD per subunit.</text>
</comment>
<evidence type="ECO:0000256" key="4">
    <source>
        <dbReference type="ARBA" id="ARBA00023002"/>
    </source>
</evidence>
<evidence type="ECO:0000259" key="6">
    <source>
        <dbReference type="Pfam" id="PF02852"/>
    </source>
</evidence>
<evidence type="ECO:0000256" key="5">
    <source>
        <dbReference type="PIRSR" id="PIRSR000350-3"/>
    </source>
</evidence>
<sequence>MTPDLCVIGAGRAGLALASAAAAFGVPTVLIARDGMSGAGRNAGGLPSGALIAAAAQVRALREASRFGIAAGEPQVNFAQVHDHMARVAAALAPNASAERFTALGVKVITGEARFRDRNSVLVGDQVIKARRFAVATGSRPAIPAIVGLEELAILSEDSIATLTRCPDRLIVLGGEPAAIALAQAMQRLGSVVTIVAAQGLLPGEDPEAVGLIRRALLREGVTLHEETKVLRAETAAKGRVRLVLAGEPEHIVEGTHLLVTAREPDLAALDLELGGITSDAAGITVSTGLRTSNRRVYAIGACAGGAPGGLQAPHVADHHASLVLRRALFRQPARLGAAVIPRIVQSDPALASVGLTEAQARAKSPAINVLRWPYAESDKAQAERKTEGFVKLVTDKKGRILGVTIAGAQAAELILPWSMAIQKGFDVKEMAGFVMPSPAFSEISARAATSFFAPLAAKPGLRRLIGFLRRFG</sequence>
<reference evidence="9" key="1">
    <citation type="submission" date="2018-07" db="EMBL/GenBank/DDBJ databases">
        <authorList>
            <person name="Safronova V.I."/>
            <person name="Chirak E.R."/>
            <person name="Sazanova A.L."/>
        </authorList>
    </citation>
    <scope>NUCLEOTIDE SEQUENCE [LARGE SCALE GENOMIC DNA]</scope>
    <source>
        <strain evidence="9">RCAM04685</strain>
    </source>
</reference>
<comment type="caution">
    <text evidence="8">The sequence shown here is derived from an EMBL/GenBank/DDBJ whole genome shotgun (WGS) entry which is preliminary data.</text>
</comment>
<dbReference type="Pfam" id="PF02852">
    <property type="entry name" value="Pyr_redox_dim"/>
    <property type="match status" value="1"/>
</dbReference>
<dbReference type="Gene3D" id="3.50.50.60">
    <property type="entry name" value="FAD/NAD(P)-binding domain"/>
    <property type="match status" value="2"/>
</dbReference>
<evidence type="ECO:0000256" key="1">
    <source>
        <dbReference type="ARBA" id="ARBA00007532"/>
    </source>
</evidence>
<proteinExistence type="inferred from homology"/>
<evidence type="ECO:0000256" key="2">
    <source>
        <dbReference type="ARBA" id="ARBA00022630"/>
    </source>
</evidence>
<dbReference type="Pfam" id="PF07992">
    <property type="entry name" value="Pyr_redox_2"/>
    <property type="match status" value="1"/>
</dbReference>
<protein>
    <submittedName>
        <fullName evidence="8">Dihydrolipoamide dehydrogenase</fullName>
    </submittedName>
</protein>
<dbReference type="InterPro" id="IPR001100">
    <property type="entry name" value="Pyr_nuc-diS_OxRdtase"/>
</dbReference>
<keyword evidence="3 5" id="KW-0274">FAD</keyword>
<feature type="domain" description="Pyridine nucleotide-disulphide oxidoreductase dimerisation" evidence="6">
    <location>
        <begin position="341"/>
        <end position="445"/>
    </location>
</feature>
<keyword evidence="5" id="KW-0547">Nucleotide-binding</keyword>
<name>A0A370L864_9HYPH</name>
<accession>A0A370L864</accession>
<keyword evidence="4" id="KW-0560">Oxidoreductase</keyword>
<feature type="domain" description="FAD/NAD(P)-binding" evidence="7">
    <location>
        <begin position="4"/>
        <end position="314"/>
    </location>
</feature>
<dbReference type="FunFam" id="3.30.390.30:FF:000001">
    <property type="entry name" value="Dihydrolipoyl dehydrogenase"/>
    <property type="match status" value="1"/>
</dbReference>
<dbReference type="AlphaFoldDB" id="A0A370L864"/>
<gene>
    <name evidence="8" type="ORF">DWE98_09265</name>
</gene>
<comment type="similarity">
    <text evidence="1">Belongs to the class-I pyridine nucleotide-disulfide oxidoreductase family.</text>
</comment>
<dbReference type="Gene3D" id="3.30.390.30">
    <property type="match status" value="1"/>
</dbReference>
<evidence type="ECO:0000256" key="3">
    <source>
        <dbReference type="ARBA" id="ARBA00022827"/>
    </source>
</evidence>
<dbReference type="InterPro" id="IPR016156">
    <property type="entry name" value="FAD/NAD-linked_Rdtase_dimer_sf"/>
</dbReference>
<dbReference type="InterPro" id="IPR004099">
    <property type="entry name" value="Pyr_nucl-diS_OxRdtase_dimer"/>
</dbReference>
<dbReference type="GO" id="GO:0050660">
    <property type="term" value="F:flavin adenine dinucleotide binding"/>
    <property type="evidence" value="ECO:0007669"/>
    <property type="project" value="TreeGrafter"/>
</dbReference>
<dbReference type="SUPFAM" id="SSF55424">
    <property type="entry name" value="FAD/NAD-linked reductases, dimerisation (C-terminal) domain"/>
    <property type="match status" value="1"/>
</dbReference>
<dbReference type="GO" id="GO:0003955">
    <property type="term" value="F:NAD(P)H dehydrogenase (quinone) activity"/>
    <property type="evidence" value="ECO:0007669"/>
    <property type="project" value="TreeGrafter"/>
</dbReference>
<dbReference type="PRINTS" id="PR00368">
    <property type="entry name" value="FADPNR"/>
</dbReference>
<dbReference type="Proteomes" id="UP000255207">
    <property type="component" value="Unassembled WGS sequence"/>
</dbReference>
<dbReference type="SUPFAM" id="SSF51905">
    <property type="entry name" value="FAD/NAD(P)-binding domain"/>
    <property type="match status" value="2"/>
</dbReference>
<dbReference type="EMBL" id="QQTP01000004">
    <property type="protein sequence ID" value="RDJ26353.1"/>
    <property type="molecule type" value="Genomic_DNA"/>
</dbReference>
<dbReference type="PIRSF" id="PIRSF000350">
    <property type="entry name" value="Mercury_reductase_MerA"/>
    <property type="match status" value="1"/>
</dbReference>
<evidence type="ECO:0000313" key="9">
    <source>
        <dbReference type="Proteomes" id="UP000255207"/>
    </source>
</evidence>
<keyword evidence="2" id="KW-0285">Flavoprotein</keyword>
<dbReference type="PRINTS" id="PR00411">
    <property type="entry name" value="PNDRDTASEI"/>
</dbReference>
<dbReference type="OrthoDB" id="9781772at2"/>
<dbReference type="PANTHER" id="PTHR43014:SF2">
    <property type="entry name" value="MERCURIC REDUCTASE"/>
    <property type="match status" value="1"/>
</dbReference>
<keyword evidence="9" id="KW-1185">Reference proteome</keyword>
<evidence type="ECO:0000259" key="7">
    <source>
        <dbReference type="Pfam" id="PF07992"/>
    </source>
</evidence>
<organism evidence="8 9">
    <name type="scientific">Bosea caraganae</name>
    <dbReference type="NCBI Taxonomy" id="2763117"/>
    <lineage>
        <taxon>Bacteria</taxon>
        <taxon>Pseudomonadati</taxon>
        <taxon>Pseudomonadota</taxon>
        <taxon>Alphaproteobacteria</taxon>
        <taxon>Hyphomicrobiales</taxon>
        <taxon>Boseaceae</taxon>
        <taxon>Bosea</taxon>
    </lineage>
</organism>